<proteinExistence type="predicted"/>
<name>A0A8S4FX41_PLUXY</name>
<gene>
    <name evidence="2" type="ORF">PLXY2_LOCUS11663</name>
</gene>
<protein>
    <submittedName>
        <fullName evidence="2">(diamondback moth) hypothetical protein</fullName>
    </submittedName>
</protein>
<dbReference type="EMBL" id="CAJHNJ030000061">
    <property type="protein sequence ID" value="CAG9133393.1"/>
    <property type="molecule type" value="Genomic_DNA"/>
</dbReference>
<dbReference type="Proteomes" id="UP000653454">
    <property type="component" value="Unassembled WGS sequence"/>
</dbReference>
<evidence type="ECO:0000313" key="3">
    <source>
        <dbReference type="Proteomes" id="UP000653454"/>
    </source>
</evidence>
<keyword evidence="3" id="KW-1185">Reference proteome</keyword>
<reference evidence="2" key="1">
    <citation type="submission" date="2020-11" db="EMBL/GenBank/DDBJ databases">
        <authorList>
            <person name="Whiteford S."/>
        </authorList>
    </citation>
    <scope>NUCLEOTIDE SEQUENCE</scope>
</reference>
<comment type="caution">
    <text evidence="2">The sequence shown here is derived from an EMBL/GenBank/DDBJ whole genome shotgun (WGS) entry which is preliminary data.</text>
</comment>
<feature type="region of interest" description="Disordered" evidence="1">
    <location>
        <begin position="1"/>
        <end position="34"/>
    </location>
</feature>
<sequence>MPYYGYGEGGSSGSEESDSEGALSSSSSDQGLPFPGFTPVALRYLTQDSRPRSCETTRAQGLIYIGPAPVSGRLPGVIDHVTLAWR</sequence>
<evidence type="ECO:0000313" key="2">
    <source>
        <dbReference type="EMBL" id="CAG9133393.1"/>
    </source>
</evidence>
<organism evidence="2 3">
    <name type="scientific">Plutella xylostella</name>
    <name type="common">Diamondback moth</name>
    <name type="synonym">Plutella maculipennis</name>
    <dbReference type="NCBI Taxonomy" id="51655"/>
    <lineage>
        <taxon>Eukaryota</taxon>
        <taxon>Metazoa</taxon>
        <taxon>Ecdysozoa</taxon>
        <taxon>Arthropoda</taxon>
        <taxon>Hexapoda</taxon>
        <taxon>Insecta</taxon>
        <taxon>Pterygota</taxon>
        <taxon>Neoptera</taxon>
        <taxon>Endopterygota</taxon>
        <taxon>Lepidoptera</taxon>
        <taxon>Glossata</taxon>
        <taxon>Ditrysia</taxon>
        <taxon>Yponomeutoidea</taxon>
        <taxon>Plutellidae</taxon>
        <taxon>Plutella</taxon>
    </lineage>
</organism>
<dbReference type="AlphaFoldDB" id="A0A8S4FX41"/>
<accession>A0A8S4FX41</accession>
<evidence type="ECO:0000256" key="1">
    <source>
        <dbReference type="SAM" id="MobiDB-lite"/>
    </source>
</evidence>
<feature type="compositionally biased region" description="Gly residues" evidence="1">
    <location>
        <begin position="1"/>
        <end position="12"/>
    </location>
</feature>